<proteinExistence type="predicted"/>
<dbReference type="Proteomes" id="UP001227543">
    <property type="component" value="Unassembled WGS sequence"/>
</dbReference>
<sequence length="57" mass="6410">MLTSIDIHILIRLDQMIFLSTNHPNRKALIGTVLICGVFENAAILLLFFCSLPPQSR</sequence>
<keyword evidence="1" id="KW-1133">Transmembrane helix</keyword>
<feature type="transmembrane region" description="Helical" evidence="1">
    <location>
        <begin position="28"/>
        <end position="52"/>
    </location>
</feature>
<dbReference type="RefSeq" id="XP_060375695.1">
    <property type="nucleotide sequence ID" value="XM_060529733.1"/>
</dbReference>
<keyword evidence="1" id="KW-0812">Transmembrane</keyword>
<dbReference type="GeneID" id="85413971"/>
<evidence type="ECO:0000313" key="3">
    <source>
        <dbReference type="Proteomes" id="UP001227543"/>
    </source>
</evidence>
<evidence type="ECO:0000313" key="2">
    <source>
        <dbReference type="EMBL" id="KAK1482091.1"/>
    </source>
</evidence>
<protein>
    <submittedName>
        <fullName evidence="2">Uncharacterized protein</fullName>
    </submittedName>
</protein>
<keyword evidence="1" id="KW-0472">Membrane</keyword>
<reference evidence="2 3" key="1">
    <citation type="submission" date="2016-10" db="EMBL/GenBank/DDBJ databases">
        <title>The genome sequence of Colletotrichum fioriniae PJ7.</title>
        <authorList>
            <person name="Baroncelli R."/>
        </authorList>
    </citation>
    <scope>NUCLEOTIDE SEQUENCE [LARGE SCALE GENOMIC DNA]</scope>
    <source>
        <strain evidence="2 3">Tom-12</strain>
    </source>
</reference>
<accession>A0ABQ9QR89</accession>
<dbReference type="EMBL" id="MLFU01000103">
    <property type="protein sequence ID" value="KAK1482091.1"/>
    <property type="molecule type" value="Genomic_DNA"/>
</dbReference>
<keyword evidence="3" id="KW-1185">Reference proteome</keyword>
<evidence type="ECO:0000256" key="1">
    <source>
        <dbReference type="SAM" id="Phobius"/>
    </source>
</evidence>
<gene>
    <name evidence="2" type="ORF">CTAM01_13731</name>
</gene>
<organism evidence="2 3">
    <name type="scientific">Colletotrichum tamarilloi</name>
    <dbReference type="NCBI Taxonomy" id="1209934"/>
    <lineage>
        <taxon>Eukaryota</taxon>
        <taxon>Fungi</taxon>
        <taxon>Dikarya</taxon>
        <taxon>Ascomycota</taxon>
        <taxon>Pezizomycotina</taxon>
        <taxon>Sordariomycetes</taxon>
        <taxon>Hypocreomycetidae</taxon>
        <taxon>Glomerellales</taxon>
        <taxon>Glomerellaceae</taxon>
        <taxon>Colletotrichum</taxon>
        <taxon>Colletotrichum acutatum species complex</taxon>
    </lineage>
</organism>
<name>A0ABQ9QR89_9PEZI</name>
<comment type="caution">
    <text evidence="2">The sequence shown here is derived from an EMBL/GenBank/DDBJ whole genome shotgun (WGS) entry which is preliminary data.</text>
</comment>